<accession>A0AAP0K709</accession>
<name>A0AAP0K709_9MAGN</name>
<dbReference type="EMBL" id="JBBNAE010000002">
    <property type="protein sequence ID" value="KAK9146343.1"/>
    <property type="molecule type" value="Genomic_DNA"/>
</dbReference>
<sequence length="73" mass="8693">MTWPESIQERLRIFIYTIFILMYAGKGICETARNWQPSLLDLDIRNNQIQFLPYIVHFSRGFKFVGVSPRGLW</sequence>
<keyword evidence="1" id="KW-0812">Transmembrane</keyword>
<keyword evidence="1" id="KW-0472">Membrane</keyword>
<proteinExistence type="predicted"/>
<feature type="transmembrane region" description="Helical" evidence="1">
    <location>
        <begin position="13"/>
        <end position="29"/>
    </location>
</feature>
<evidence type="ECO:0000256" key="1">
    <source>
        <dbReference type="SAM" id="Phobius"/>
    </source>
</evidence>
<dbReference type="AlphaFoldDB" id="A0AAP0K709"/>
<keyword evidence="3" id="KW-1185">Reference proteome</keyword>
<dbReference type="Proteomes" id="UP001417504">
    <property type="component" value="Unassembled WGS sequence"/>
</dbReference>
<reference evidence="2 3" key="1">
    <citation type="submission" date="2024-01" db="EMBL/GenBank/DDBJ databases">
        <title>Genome assemblies of Stephania.</title>
        <authorList>
            <person name="Yang L."/>
        </authorList>
    </citation>
    <scope>NUCLEOTIDE SEQUENCE [LARGE SCALE GENOMIC DNA]</scope>
    <source>
        <strain evidence="2">QJT</strain>
        <tissue evidence="2">Leaf</tissue>
    </source>
</reference>
<evidence type="ECO:0000313" key="2">
    <source>
        <dbReference type="EMBL" id="KAK9146343.1"/>
    </source>
</evidence>
<comment type="caution">
    <text evidence="2">The sequence shown here is derived from an EMBL/GenBank/DDBJ whole genome shotgun (WGS) entry which is preliminary data.</text>
</comment>
<keyword evidence="1" id="KW-1133">Transmembrane helix</keyword>
<protein>
    <submittedName>
        <fullName evidence="2">Uncharacterized protein</fullName>
    </submittedName>
</protein>
<gene>
    <name evidence="2" type="ORF">Sjap_006246</name>
</gene>
<evidence type="ECO:0000313" key="3">
    <source>
        <dbReference type="Proteomes" id="UP001417504"/>
    </source>
</evidence>
<organism evidence="2 3">
    <name type="scientific">Stephania japonica</name>
    <dbReference type="NCBI Taxonomy" id="461633"/>
    <lineage>
        <taxon>Eukaryota</taxon>
        <taxon>Viridiplantae</taxon>
        <taxon>Streptophyta</taxon>
        <taxon>Embryophyta</taxon>
        <taxon>Tracheophyta</taxon>
        <taxon>Spermatophyta</taxon>
        <taxon>Magnoliopsida</taxon>
        <taxon>Ranunculales</taxon>
        <taxon>Menispermaceae</taxon>
        <taxon>Menispermoideae</taxon>
        <taxon>Cissampelideae</taxon>
        <taxon>Stephania</taxon>
    </lineage>
</organism>